<feature type="domain" description="Fe/B12 periplasmic-binding" evidence="2">
    <location>
        <begin position="80"/>
        <end position="334"/>
    </location>
</feature>
<evidence type="ECO:0000256" key="1">
    <source>
        <dbReference type="SAM" id="MobiDB-lite"/>
    </source>
</evidence>
<feature type="compositionally biased region" description="Low complexity" evidence="1">
    <location>
        <begin position="12"/>
        <end position="25"/>
    </location>
</feature>
<evidence type="ECO:0000313" key="3">
    <source>
        <dbReference type="EMBL" id="TXL69788.1"/>
    </source>
</evidence>
<evidence type="ECO:0000259" key="2">
    <source>
        <dbReference type="PROSITE" id="PS50983"/>
    </source>
</evidence>
<dbReference type="Gene3D" id="3.40.50.1980">
    <property type="entry name" value="Nitrogenase molybdenum iron protein domain"/>
    <property type="match status" value="2"/>
</dbReference>
<dbReference type="InterPro" id="IPR050902">
    <property type="entry name" value="ABC_Transporter_SBP"/>
</dbReference>
<reference evidence="3 4" key="1">
    <citation type="submission" date="2019-06" db="EMBL/GenBank/DDBJ databases">
        <title>New taxonomy in bacterial strain CC-CFT640, isolated from vineyard.</title>
        <authorList>
            <person name="Lin S.-Y."/>
            <person name="Tsai C.-F."/>
            <person name="Young C.-C."/>
        </authorList>
    </citation>
    <scope>NUCLEOTIDE SEQUENCE [LARGE SCALE GENOMIC DNA]</scope>
    <source>
        <strain evidence="3 4">CC-CFT640</strain>
    </source>
</reference>
<organism evidence="3 4">
    <name type="scientific">Vineibacter terrae</name>
    <dbReference type="NCBI Taxonomy" id="2586908"/>
    <lineage>
        <taxon>Bacteria</taxon>
        <taxon>Pseudomonadati</taxon>
        <taxon>Pseudomonadota</taxon>
        <taxon>Alphaproteobacteria</taxon>
        <taxon>Hyphomicrobiales</taxon>
        <taxon>Vineibacter</taxon>
    </lineage>
</organism>
<feature type="compositionally biased region" description="Polar residues" evidence="1">
    <location>
        <begin position="1"/>
        <end position="11"/>
    </location>
</feature>
<dbReference type="AlphaFoldDB" id="A0A5C8P8J9"/>
<accession>A0A5C8P8J9</accession>
<dbReference type="OrthoDB" id="1632039at2"/>
<dbReference type="InterPro" id="IPR002491">
    <property type="entry name" value="ABC_transptr_periplasmic_BD"/>
</dbReference>
<protein>
    <submittedName>
        <fullName evidence="3">ABC transporter substrate-binding protein</fullName>
    </submittedName>
</protein>
<dbReference type="SUPFAM" id="SSF53807">
    <property type="entry name" value="Helical backbone' metal receptor"/>
    <property type="match status" value="1"/>
</dbReference>
<dbReference type="Pfam" id="PF01497">
    <property type="entry name" value="Peripla_BP_2"/>
    <property type="match status" value="1"/>
</dbReference>
<dbReference type="PANTHER" id="PTHR30535">
    <property type="entry name" value="VITAMIN B12-BINDING PROTEIN"/>
    <property type="match status" value="1"/>
</dbReference>
<sequence length="334" mass="35530">MTSPMASASSAGSRTCSTRTTMTRSASRRRGSGPMPAFACRCDIVAARGGRWAIARLFMILLAVLASVSGGAVAAPPPARVVSLNLCLDQLALVLAAPGQLVGVGDVSQDRHLSARWREARSLPAVRMRIEEVLALRPDLVLLDSYAPPHMAALLGRAGVRVELFPEAVTFDDGVARVRAIAAALGRESAGTALADDMRRRLAGLGADKQDTPRPLAAVWQANGFTVSSGTLPDDLLRRAGFRNLAAERGLGPFAPLPLEVLVRAAPDLLILDGSTSERPSLAEALMTHRAARHAFGETRTLVMPHSLWLCAGPPNLEALDRLVAMRNAIEHRR</sequence>
<feature type="region of interest" description="Disordered" evidence="1">
    <location>
        <begin position="1"/>
        <end position="34"/>
    </location>
</feature>
<dbReference type="PANTHER" id="PTHR30535:SF34">
    <property type="entry name" value="MOLYBDATE-BINDING PROTEIN MOLA"/>
    <property type="match status" value="1"/>
</dbReference>
<name>A0A5C8P8J9_9HYPH</name>
<gene>
    <name evidence="3" type="ORF">FHP25_37555</name>
</gene>
<comment type="caution">
    <text evidence="3">The sequence shown here is derived from an EMBL/GenBank/DDBJ whole genome shotgun (WGS) entry which is preliminary data.</text>
</comment>
<proteinExistence type="predicted"/>
<evidence type="ECO:0000313" key="4">
    <source>
        <dbReference type="Proteomes" id="UP000321638"/>
    </source>
</evidence>
<dbReference type="EMBL" id="VDUZ01000072">
    <property type="protein sequence ID" value="TXL69788.1"/>
    <property type="molecule type" value="Genomic_DNA"/>
</dbReference>
<dbReference type="PROSITE" id="PS50983">
    <property type="entry name" value="FE_B12_PBP"/>
    <property type="match status" value="1"/>
</dbReference>
<dbReference type="Proteomes" id="UP000321638">
    <property type="component" value="Unassembled WGS sequence"/>
</dbReference>
<keyword evidence="4" id="KW-1185">Reference proteome</keyword>